<name>A0AAN7YYT8_9MYCE</name>
<protein>
    <submittedName>
        <fullName evidence="5">Uncharacterized protein</fullName>
    </submittedName>
</protein>
<dbReference type="InterPro" id="IPR035940">
    <property type="entry name" value="CAP_sf"/>
</dbReference>
<evidence type="ECO:0000256" key="2">
    <source>
        <dbReference type="SAM" id="SignalP"/>
    </source>
</evidence>
<dbReference type="GO" id="GO:0008234">
    <property type="term" value="F:cysteine-type peptidase activity"/>
    <property type="evidence" value="ECO:0007669"/>
    <property type="project" value="InterPro"/>
</dbReference>
<evidence type="ECO:0000256" key="1">
    <source>
        <dbReference type="ARBA" id="ARBA00008455"/>
    </source>
</evidence>
<dbReference type="GO" id="GO:0006508">
    <property type="term" value="P:proteolysis"/>
    <property type="evidence" value="ECO:0007669"/>
    <property type="project" value="InterPro"/>
</dbReference>
<feature type="domain" description="SCP" evidence="3">
    <location>
        <begin position="23"/>
        <end position="164"/>
    </location>
</feature>
<evidence type="ECO:0000313" key="5">
    <source>
        <dbReference type="EMBL" id="KAK5577640.1"/>
    </source>
</evidence>
<dbReference type="InterPro" id="IPR000668">
    <property type="entry name" value="Peptidase_C1A_C"/>
</dbReference>
<feature type="domain" description="Peptidase C1A papain C-terminal" evidence="4">
    <location>
        <begin position="209"/>
        <end position="410"/>
    </location>
</feature>
<dbReference type="SMART" id="SM00645">
    <property type="entry name" value="Pept_C1"/>
    <property type="match status" value="1"/>
</dbReference>
<reference evidence="5 6" key="1">
    <citation type="submission" date="2023-11" db="EMBL/GenBank/DDBJ databases">
        <title>Dfirmibasis_genome.</title>
        <authorList>
            <person name="Edelbroek B."/>
            <person name="Kjellin J."/>
            <person name="Jerlstrom-Hultqvist J."/>
            <person name="Soderbom F."/>
        </authorList>
    </citation>
    <scope>NUCLEOTIDE SEQUENCE [LARGE SCALE GENOMIC DNA]</scope>
    <source>
        <strain evidence="5 6">TNS-C-14</strain>
    </source>
</reference>
<proteinExistence type="inferred from homology"/>
<dbReference type="CDD" id="cd02248">
    <property type="entry name" value="Peptidase_C1A"/>
    <property type="match status" value="1"/>
</dbReference>
<dbReference type="SUPFAM" id="SSF54001">
    <property type="entry name" value="Cysteine proteinases"/>
    <property type="match status" value="1"/>
</dbReference>
<accession>A0AAN7YYT8</accession>
<comment type="caution">
    <text evidence="5">The sequence shown here is derived from an EMBL/GenBank/DDBJ whole genome shotgun (WGS) entry which is preliminary data.</text>
</comment>
<dbReference type="SMART" id="SM00198">
    <property type="entry name" value="SCP"/>
    <property type="match status" value="1"/>
</dbReference>
<dbReference type="InterPro" id="IPR001283">
    <property type="entry name" value="CRISP-related"/>
</dbReference>
<evidence type="ECO:0000259" key="4">
    <source>
        <dbReference type="SMART" id="SM00645"/>
    </source>
</evidence>
<dbReference type="Gene3D" id="3.40.33.10">
    <property type="entry name" value="CAP"/>
    <property type="match status" value="1"/>
</dbReference>
<dbReference type="InterPro" id="IPR014044">
    <property type="entry name" value="CAP_dom"/>
</dbReference>
<sequence>MVIKYLIILLIITISKTLCFNEIEQKSIENYHNYIRVNAKLFGPVPKSPLNSIKWSNDIANKVQGFVNQCNFGVPQNIEGTGFSLFKVMRKEFDPVEVLNKTFERSAPLYDWTTGNCKPDQCCDSYQTMIWNSSTSVGCATSYCSKNGYNFFICAYYPIGNFAGVRPYTPLELKDGTTKTKTTTTISPINPPILNIGVSSPFIPSISSTGDINWKSLGFVTSVKNQGQCGSCYSFGVSSILESAYLIKNNLSNTDIDLSEQNFVDCVNYGCAGGNGQTCLETLKSKGVMYEAQFPYVGVTGTCPMTIQTPQPFKWTGYTNIQANKQSFVNALKSGPIYASLYVDSGFQLYKSGIYSCSQTSTPNHAITIVGYSSVDDTFLIKNSWGTLYGESGYIRLKEGTCNLYAFTGILAQV</sequence>
<dbReference type="PANTHER" id="PTHR12411">
    <property type="entry name" value="CYSTEINE PROTEASE FAMILY C1-RELATED"/>
    <property type="match status" value="1"/>
</dbReference>
<evidence type="ECO:0000313" key="6">
    <source>
        <dbReference type="Proteomes" id="UP001344447"/>
    </source>
</evidence>
<dbReference type="Pfam" id="PF00112">
    <property type="entry name" value="Peptidase_C1"/>
    <property type="match status" value="1"/>
</dbReference>
<dbReference type="AlphaFoldDB" id="A0AAN7YYT8"/>
<dbReference type="Proteomes" id="UP001344447">
    <property type="component" value="Unassembled WGS sequence"/>
</dbReference>
<dbReference type="PROSITE" id="PS00139">
    <property type="entry name" value="THIOL_PROTEASE_CYS"/>
    <property type="match status" value="1"/>
</dbReference>
<dbReference type="PRINTS" id="PR00837">
    <property type="entry name" value="V5TPXLIKE"/>
</dbReference>
<dbReference type="SUPFAM" id="SSF55797">
    <property type="entry name" value="PR-1-like"/>
    <property type="match status" value="1"/>
</dbReference>
<dbReference type="Pfam" id="PF00188">
    <property type="entry name" value="CAP"/>
    <property type="match status" value="1"/>
</dbReference>
<dbReference type="InterPro" id="IPR039417">
    <property type="entry name" value="Peptidase_C1A_papain-like"/>
</dbReference>
<gene>
    <name evidence="5" type="ORF">RB653_002583</name>
</gene>
<dbReference type="InterPro" id="IPR000169">
    <property type="entry name" value="Pept_cys_AS"/>
</dbReference>
<keyword evidence="2" id="KW-0732">Signal</keyword>
<comment type="similarity">
    <text evidence="1">Belongs to the peptidase C1 family.</text>
</comment>
<dbReference type="Gene3D" id="3.90.70.10">
    <property type="entry name" value="Cysteine proteinases"/>
    <property type="match status" value="1"/>
</dbReference>
<dbReference type="InterPro" id="IPR038765">
    <property type="entry name" value="Papain-like_cys_pep_sf"/>
</dbReference>
<evidence type="ECO:0000259" key="3">
    <source>
        <dbReference type="SMART" id="SM00198"/>
    </source>
</evidence>
<dbReference type="EMBL" id="JAVFKY010000004">
    <property type="protein sequence ID" value="KAK5577640.1"/>
    <property type="molecule type" value="Genomic_DNA"/>
</dbReference>
<dbReference type="InterPro" id="IPR013128">
    <property type="entry name" value="Peptidase_C1A"/>
</dbReference>
<organism evidence="5 6">
    <name type="scientific">Dictyostelium firmibasis</name>
    <dbReference type="NCBI Taxonomy" id="79012"/>
    <lineage>
        <taxon>Eukaryota</taxon>
        <taxon>Amoebozoa</taxon>
        <taxon>Evosea</taxon>
        <taxon>Eumycetozoa</taxon>
        <taxon>Dictyostelia</taxon>
        <taxon>Dictyosteliales</taxon>
        <taxon>Dictyosteliaceae</taxon>
        <taxon>Dictyostelium</taxon>
    </lineage>
</organism>
<feature type="chain" id="PRO_5042892312" evidence="2">
    <location>
        <begin position="20"/>
        <end position="414"/>
    </location>
</feature>
<keyword evidence="6" id="KW-1185">Reference proteome</keyword>
<feature type="signal peptide" evidence="2">
    <location>
        <begin position="1"/>
        <end position="19"/>
    </location>
</feature>